<dbReference type="SUPFAM" id="SSF74650">
    <property type="entry name" value="Galactose mutarotase-like"/>
    <property type="match status" value="1"/>
</dbReference>
<dbReference type="PANTHER" id="PTHR10091">
    <property type="entry name" value="ALDOSE-1-EPIMERASE"/>
    <property type="match status" value="1"/>
</dbReference>
<evidence type="ECO:0000256" key="7">
    <source>
        <dbReference type="ARBA" id="ARBA00023277"/>
    </source>
</evidence>
<dbReference type="KEGG" id="csol:105368355"/>
<dbReference type="GeneID" id="105368355"/>
<dbReference type="CDD" id="cd09019">
    <property type="entry name" value="galactose_mutarotase_like"/>
    <property type="match status" value="1"/>
</dbReference>
<dbReference type="RefSeq" id="XP_011505661.1">
    <property type="nucleotide sequence ID" value="XM_011507359.1"/>
</dbReference>
<dbReference type="InterPro" id="IPR047215">
    <property type="entry name" value="Galactose_mutarotase-like"/>
</dbReference>
<dbReference type="Pfam" id="PF01263">
    <property type="entry name" value="Aldose_epim"/>
    <property type="match status" value="1"/>
</dbReference>
<comment type="pathway">
    <text evidence="2">Carbohydrate metabolism; galactose metabolism.</text>
</comment>
<comment type="similarity">
    <text evidence="4">Belongs to the aldose epimerase family.</text>
</comment>
<dbReference type="InterPro" id="IPR011013">
    <property type="entry name" value="Gal_mutarotase_sf_dom"/>
</dbReference>
<dbReference type="InterPro" id="IPR008183">
    <property type="entry name" value="Aldose_1/G6P_1-epimerase"/>
</dbReference>
<dbReference type="GO" id="GO:0030246">
    <property type="term" value="F:carbohydrate binding"/>
    <property type="evidence" value="ECO:0007669"/>
    <property type="project" value="InterPro"/>
</dbReference>
<evidence type="ECO:0000256" key="3">
    <source>
        <dbReference type="ARBA" id="ARBA00005028"/>
    </source>
</evidence>
<keyword evidence="10" id="KW-1185">Reference proteome</keyword>
<evidence type="ECO:0000256" key="8">
    <source>
        <dbReference type="ARBA" id="ARBA00032729"/>
    </source>
</evidence>
<comment type="function">
    <text evidence="9">Mutarotase that catalyzes the interconversion of beta-D-galactose and alpha-D-galactose during galactose metabolism. Beta-D-galactose is metabolized in the liver into glucose 1-phosphate, the primary metabolic fuel, by the action of four enzymes that constitute the Leloir pathway: GALM, GALK1 (galactokinase), GALT (galactose-1-phosphate uridylyltransferase) and GALE (UDP-galactose-4'-epimerase). Involved in the maintenance of the equilibrium between the beta- and alpha-anomers of galactose, therefore ensuring a sufficient supply of the alpha-anomer for GALK1. Also active on D-glucose although shows a preference for galactose over glucose.</text>
</comment>
<dbReference type="GO" id="GO:0004034">
    <property type="term" value="F:aldose 1-epimerase activity"/>
    <property type="evidence" value="ECO:0007669"/>
    <property type="project" value="UniProtKB-EC"/>
</dbReference>
<sequence length="442" mass="49237">MTKPNCDCRKISIIEGEFGEILSDDNNQNDDRVESTGSSSYDECECSTNEKFFEPIKIKSYTMTNDNGMEVVLISWGATIVSIKCPDKYGEVADIVLGFDDLQTYLDPTLNNYIGCVLGRSANHIMNGTFKIQNLEYFLTKNDGNKHHLHGGINGFGRRVWEPYIEDGSHVIMSLLSDDGEEGYPGSVFTTIKFRLTNNNSLEINMRASTSKPTVVNLSHGSLFNLAGHGTGKTELMEHEISLNCDRWTYTDCENPIPTGKIRDVGGTIMDLRMSRKMKDVIEKVPLNKGYNHNFCVVRSVQPQVSLISRISHAKSGRFLEVYSDQPGVQFYTGGQLPPYSLNEGADSDDCNKSCHDSSSGGDCECSCDCETEIMGSQSSTVEYLPGKCGTKYTQFGAFSVQPQNYPNAINVKNFPSSVLRPGQFYYHDLIYKFGVHLNNPR</sequence>
<keyword evidence="7" id="KW-0119">Carbohydrate metabolism</keyword>
<proteinExistence type="inferred from homology"/>
<dbReference type="InterPro" id="IPR014718">
    <property type="entry name" value="GH-type_carb-bd"/>
</dbReference>
<dbReference type="GO" id="GO:0006006">
    <property type="term" value="P:glucose metabolic process"/>
    <property type="evidence" value="ECO:0007669"/>
    <property type="project" value="TreeGrafter"/>
</dbReference>
<dbReference type="PIRSF" id="PIRSF005096">
    <property type="entry name" value="GALM"/>
    <property type="match status" value="1"/>
</dbReference>
<evidence type="ECO:0000313" key="10">
    <source>
        <dbReference type="Proteomes" id="UP000695007"/>
    </source>
</evidence>
<evidence type="ECO:0000256" key="1">
    <source>
        <dbReference type="ARBA" id="ARBA00001712"/>
    </source>
</evidence>
<keyword evidence="6" id="KW-0413">Isomerase</keyword>
<dbReference type="InterPro" id="IPR015443">
    <property type="entry name" value="Aldose_1-epimerase"/>
</dbReference>
<dbReference type="AlphaFoldDB" id="A0AAJ7E2Q4"/>
<comment type="pathway">
    <text evidence="3">Carbohydrate metabolism; hexose metabolism.</text>
</comment>
<evidence type="ECO:0000256" key="2">
    <source>
        <dbReference type="ARBA" id="ARBA00004947"/>
    </source>
</evidence>
<organism evidence="10 11">
    <name type="scientific">Ceratosolen solmsi marchali</name>
    <dbReference type="NCBI Taxonomy" id="326594"/>
    <lineage>
        <taxon>Eukaryota</taxon>
        <taxon>Metazoa</taxon>
        <taxon>Ecdysozoa</taxon>
        <taxon>Arthropoda</taxon>
        <taxon>Hexapoda</taxon>
        <taxon>Insecta</taxon>
        <taxon>Pterygota</taxon>
        <taxon>Neoptera</taxon>
        <taxon>Endopterygota</taxon>
        <taxon>Hymenoptera</taxon>
        <taxon>Apocrita</taxon>
        <taxon>Proctotrupomorpha</taxon>
        <taxon>Chalcidoidea</taxon>
        <taxon>Agaonidae</taxon>
        <taxon>Agaoninae</taxon>
        <taxon>Ceratosolen</taxon>
    </lineage>
</organism>
<dbReference type="Proteomes" id="UP000695007">
    <property type="component" value="Unplaced"/>
</dbReference>
<evidence type="ECO:0000313" key="11">
    <source>
        <dbReference type="RefSeq" id="XP_011505661.1"/>
    </source>
</evidence>
<dbReference type="GO" id="GO:0033499">
    <property type="term" value="P:galactose catabolic process via UDP-galactose, Leloir pathway"/>
    <property type="evidence" value="ECO:0007669"/>
    <property type="project" value="TreeGrafter"/>
</dbReference>
<dbReference type="PANTHER" id="PTHR10091:SF0">
    <property type="entry name" value="GALACTOSE MUTAROTASE"/>
    <property type="match status" value="1"/>
</dbReference>
<reference evidence="11" key="1">
    <citation type="submission" date="2025-08" db="UniProtKB">
        <authorList>
            <consortium name="RefSeq"/>
        </authorList>
    </citation>
    <scope>IDENTIFICATION</scope>
</reference>
<evidence type="ECO:0000256" key="4">
    <source>
        <dbReference type="ARBA" id="ARBA00006206"/>
    </source>
</evidence>
<evidence type="ECO:0000256" key="6">
    <source>
        <dbReference type="ARBA" id="ARBA00023235"/>
    </source>
</evidence>
<protein>
    <recommendedName>
        <fullName evidence="5">Galactose mutarotase</fullName>
    </recommendedName>
    <alternativeName>
        <fullName evidence="8">Aldose 1-epimerase</fullName>
    </alternativeName>
</protein>
<comment type="catalytic activity">
    <reaction evidence="1">
        <text>alpha-D-galactose = beta-D-galactose</text>
        <dbReference type="Rhea" id="RHEA:28675"/>
        <dbReference type="ChEBI" id="CHEBI:27667"/>
        <dbReference type="ChEBI" id="CHEBI:28061"/>
        <dbReference type="EC" id="5.1.3.3"/>
    </reaction>
    <physiologicalReaction direction="right-to-left" evidence="1">
        <dbReference type="Rhea" id="RHEA:28677"/>
    </physiologicalReaction>
</comment>
<gene>
    <name evidence="11" type="primary">LOC105368355</name>
</gene>
<accession>A0AAJ7E2Q4</accession>
<dbReference type="Gene3D" id="2.70.98.10">
    <property type="match status" value="1"/>
</dbReference>
<evidence type="ECO:0000256" key="9">
    <source>
        <dbReference type="ARBA" id="ARBA00045743"/>
    </source>
</evidence>
<name>A0AAJ7E2Q4_9HYME</name>
<evidence type="ECO:0000256" key="5">
    <source>
        <dbReference type="ARBA" id="ARBA00021023"/>
    </source>
</evidence>